<sequence length="244" mass="26586">MRHFRCPRIDITKENSTLNNQKPWGTGKLEKIEDVDQLKSQANGDAQHNEGDSEKKVESDAAENEKDASTEKESSKDGGAGGDAAAESASSPIAASSPVAADKTAETTVTSDSDAGNKTLENGSTADETLNDSKAAAEDSNKKPKKVKKKWSFRSISFSKKDKQKPAKKEKDGEEKVNGDCEKVPEEYFTRIKRSPHSNLETPNGRQHVYNHHQGNVVPVFARVPGLSVFVDLLRSSFASVNLR</sequence>
<dbReference type="EMBL" id="JBEHCU010006445">
    <property type="protein sequence ID" value="KAL1397114.1"/>
    <property type="molecule type" value="Genomic_DNA"/>
</dbReference>
<feature type="region of interest" description="Disordered" evidence="1">
    <location>
        <begin position="1"/>
        <end position="179"/>
    </location>
</feature>
<protein>
    <submittedName>
        <fullName evidence="2">Uncharacterized protein</fullName>
    </submittedName>
</protein>
<gene>
    <name evidence="2" type="ORF">pipiens_002584</name>
</gene>
<evidence type="ECO:0000313" key="3">
    <source>
        <dbReference type="Proteomes" id="UP001562425"/>
    </source>
</evidence>
<comment type="caution">
    <text evidence="2">The sequence shown here is derived from an EMBL/GenBank/DDBJ whole genome shotgun (WGS) entry which is preliminary data.</text>
</comment>
<dbReference type="Proteomes" id="UP001562425">
    <property type="component" value="Unassembled WGS sequence"/>
</dbReference>
<evidence type="ECO:0000313" key="2">
    <source>
        <dbReference type="EMBL" id="KAL1397114.1"/>
    </source>
</evidence>
<keyword evidence="3" id="KW-1185">Reference proteome</keyword>
<feature type="compositionally biased region" description="Basic and acidic residues" evidence="1">
    <location>
        <begin position="47"/>
        <end position="76"/>
    </location>
</feature>
<proteinExistence type="predicted"/>
<feature type="compositionally biased region" description="Low complexity" evidence="1">
    <location>
        <begin position="83"/>
        <end position="101"/>
    </location>
</feature>
<feature type="compositionally biased region" description="Polar residues" evidence="1">
    <location>
        <begin position="106"/>
        <end position="128"/>
    </location>
</feature>
<name>A0ABD1DCD6_CULPP</name>
<dbReference type="AlphaFoldDB" id="A0ABD1DCD6"/>
<feature type="compositionally biased region" description="Polar residues" evidence="1">
    <location>
        <begin position="14"/>
        <end position="23"/>
    </location>
</feature>
<feature type="compositionally biased region" description="Basic and acidic residues" evidence="1">
    <location>
        <begin position="159"/>
        <end position="179"/>
    </location>
</feature>
<feature type="compositionally biased region" description="Basic and acidic residues" evidence="1">
    <location>
        <begin position="28"/>
        <end position="37"/>
    </location>
</feature>
<accession>A0ABD1DCD6</accession>
<feature type="compositionally biased region" description="Basic residues" evidence="1">
    <location>
        <begin position="143"/>
        <end position="152"/>
    </location>
</feature>
<evidence type="ECO:0000256" key="1">
    <source>
        <dbReference type="SAM" id="MobiDB-lite"/>
    </source>
</evidence>
<reference evidence="2 3" key="1">
    <citation type="submission" date="2024-05" db="EMBL/GenBank/DDBJ databases">
        <title>Culex pipiens pipiens assembly and annotation.</title>
        <authorList>
            <person name="Alout H."/>
            <person name="Durand T."/>
        </authorList>
    </citation>
    <scope>NUCLEOTIDE SEQUENCE [LARGE SCALE GENOMIC DNA]</scope>
    <source>
        <strain evidence="2">HA-2024</strain>
        <tissue evidence="2">Whole body</tissue>
    </source>
</reference>
<organism evidence="2 3">
    <name type="scientific">Culex pipiens pipiens</name>
    <name type="common">Northern house mosquito</name>
    <dbReference type="NCBI Taxonomy" id="38569"/>
    <lineage>
        <taxon>Eukaryota</taxon>
        <taxon>Metazoa</taxon>
        <taxon>Ecdysozoa</taxon>
        <taxon>Arthropoda</taxon>
        <taxon>Hexapoda</taxon>
        <taxon>Insecta</taxon>
        <taxon>Pterygota</taxon>
        <taxon>Neoptera</taxon>
        <taxon>Endopterygota</taxon>
        <taxon>Diptera</taxon>
        <taxon>Nematocera</taxon>
        <taxon>Culicoidea</taxon>
        <taxon>Culicidae</taxon>
        <taxon>Culicinae</taxon>
        <taxon>Culicini</taxon>
        <taxon>Culex</taxon>
        <taxon>Culex</taxon>
    </lineage>
</organism>